<name>A0A813QTV9_9BILA</name>
<evidence type="ECO:0000256" key="3">
    <source>
        <dbReference type="ARBA" id="ARBA00013025"/>
    </source>
</evidence>
<dbReference type="Gene3D" id="3.40.1190.10">
    <property type="entry name" value="Mur-like, catalytic domain"/>
    <property type="match status" value="1"/>
</dbReference>
<keyword evidence="9" id="KW-0460">Magnesium</keyword>
<keyword evidence="5" id="KW-0436">Ligase</keyword>
<evidence type="ECO:0000256" key="5">
    <source>
        <dbReference type="ARBA" id="ARBA00022598"/>
    </source>
</evidence>
<evidence type="ECO:0000256" key="1">
    <source>
        <dbReference type="ARBA" id="ARBA00005150"/>
    </source>
</evidence>
<dbReference type="PANTHER" id="PTHR11136">
    <property type="entry name" value="FOLYLPOLYGLUTAMATE SYNTHASE-RELATED"/>
    <property type="match status" value="1"/>
</dbReference>
<dbReference type="SUPFAM" id="SSF53244">
    <property type="entry name" value="MurD-like peptide ligases, peptide-binding domain"/>
    <property type="match status" value="1"/>
</dbReference>
<evidence type="ECO:0000256" key="6">
    <source>
        <dbReference type="ARBA" id="ARBA00022723"/>
    </source>
</evidence>
<protein>
    <recommendedName>
        <fullName evidence="3">tetrahydrofolate synthase</fullName>
        <ecNumber evidence="3">6.3.2.17</ecNumber>
    </recommendedName>
    <alternativeName>
        <fullName evidence="11">Folylpoly-gamma-glutamate synthetase</fullName>
    </alternativeName>
    <alternativeName>
        <fullName evidence="10">Tetrahydrofolylpolyglutamate synthase</fullName>
    </alternativeName>
</protein>
<evidence type="ECO:0000256" key="11">
    <source>
        <dbReference type="ARBA" id="ARBA00030876"/>
    </source>
</evidence>
<gene>
    <name evidence="13" type="ORF">GPM918_LOCUS1976</name>
    <name evidence="14" type="ORF">SRO942_LOCUS1976</name>
</gene>
<dbReference type="GO" id="GO:0005524">
    <property type="term" value="F:ATP binding"/>
    <property type="evidence" value="ECO:0007669"/>
    <property type="project" value="UniProtKB-KW"/>
</dbReference>
<keyword evidence="4" id="KW-0554">One-carbon metabolism</keyword>
<keyword evidence="6" id="KW-0479">Metal-binding</keyword>
<dbReference type="Gene3D" id="3.90.190.20">
    <property type="entry name" value="Mur ligase, C-terminal domain"/>
    <property type="match status" value="1"/>
</dbReference>
<evidence type="ECO:0000313" key="15">
    <source>
        <dbReference type="Proteomes" id="UP000663829"/>
    </source>
</evidence>
<evidence type="ECO:0000256" key="8">
    <source>
        <dbReference type="ARBA" id="ARBA00022840"/>
    </source>
</evidence>
<dbReference type="UniPathway" id="UPA00850"/>
<dbReference type="InterPro" id="IPR036615">
    <property type="entry name" value="Mur_ligase_C_dom_sf"/>
</dbReference>
<dbReference type="OrthoDB" id="5212574at2759"/>
<comment type="similarity">
    <text evidence="2">Belongs to the folylpolyglutamate synthase family.</text>
</comment>
<dbReference type="PROSITE" id="PS01012">
    <property type="entry name" value="FOLYLPOLYGLU_SYNT_2"/>
    <property type="match status" value="1"/>
</dbReference>
<evidence type="ECO:0000256" key="7">
    <source>
        <dbReference type="ARBA" id="ARBA00022741"/>
    </source>
</evidence>
<keyword evidence="8" id="KW-0067">ATP-binding</keyword>
<dbReference type="EMBL" id="CAJNOQ010000204">
    <property type="protein sequence ID" value="CAF0771966.1"/>
    <property type="molecule type" value="Genomic_DNA"/>
</dbReference>
<dbReference type="InterPro" id="IPR001645">
    <property type="entry name" value="Folylpolyglutamate_synth"/>
</dbReference>
<proteinExistence type="inferred from homology"/>
<keyword evidence="15" id="KW-1185">Reference proteome</keyword>
<dbReference type="GO" id="GO:0004326">
    <property type="term" value="F:tetrahydrofolylpolyglutamate synthase activity"/>
    <property type="evidence" value="ECO:0007669"/>
    <property type="project" value="UniProtKB-EC"/>
</dbReference>
<dbReference type="GO" id="GO:0006730">
    <property type="term" value="P:one-carbon metabolic process"/>
    <property type="evidence" value="ECO:0007669"/>
    <property type="project" value="UniProtKB-KW"/>
</dbReference>
<dbReference type="GO" id="GO:0005739">
    <property type="term" value="C:mitochondrion"/>
    <property type="evidence" value="ECO:0007669"/>
    <property type="project" value="TreeGrafter"/>
</dbReference>
<evidence type="ECO:0000256" key="10">
    <source>
        <dbReference type="ARBA" id="ARBA00030592"/>
    </source>
</evidence>
<dbReference type="EMBL" id="CAJOBC010000204">
    <property type="protein sequence ID" value="CAF3554135.1"/>
    <property type="molecule type" value="Genomic_DNA"/>
</dbReference>
<evidence type="ECO:0000313" key="13">
    <source>
        <dbReference type="EMBL" id="CAF0771966.1"/>
    </source>
</evidence>
<accession>A0A813QTV9</accession>
<sequence>MWTLPINSPHLIETRERIRINGKNLSKEKFVNYFWHCYNTIDTAVRNATTAEINMPFYFSFLTTMMFYVFIQEQVDVAVVEVGIGGEFDCTNVIQKPVVCGITSLGFDHEKLLGNTIEEIAWNKAGIFKAYLSIAPLLEDYPQYPFPISLDGEVQKNNASLAIQLVYFWLAEKGLLNKNHPLVQWCEDKNTYTENIANCVGPVFQLEDFVFKGLAGCQWPGRNQIFDRNNVTYYIDGAHTQESIEQCKNWFLSKTRDHSSDRTILVFYCSNDRNPATLLLPLLDCEFDEILFCSPTVIVDTNVKDDNDQWRLSTSMQLERQRLSTHVEIYNQLYLKSNNRKRAYVQCFDSVTDVIGWIISNKMKKDLDNGNIMPQIKSDQNVRILVTGSLYLVGALLKLIDPDLTGK</sequence>
<dbReference type="SUPFAM" id="SSF53623">
    <property type="entry name" value="MurD-like peptide ligases, catalytic domain"/>
    <property type="match status" value="1"/>
</dbReference>
<dbReference type="AlphaFoldDB" id="A0A813QTV9"/>
<dbReference type="GO" id="GO:0005829">
    <property type="term" value="C:cytosol"/>
    <property type="evidence" value="ECO:0007669"/>
    <property type="project" value="TreeGrafter"/>
</dbReference>
<evidence type="ECO:0000256" key="12">
    <source>
        <dbReference type="ARBA" id="ARBA00047493"/>
    </source>
</evidence>
<reference evidence="13" key="1">
    <citation type="submission" date="2021-02" db="EMBL/GenBank/DDBJ databases">
        <authorList>
            <person name="Nowell W R."/>
        </authorList>
    </citation>
    <scope>NUCLEOTIDE SEQUENCE</scope>
</reference>
<dbReference type="InterPro" id="IPR036565">
    <property type="entry name" value="Mur-like_cat_sf"/>
</dbReference>
<evidence type="ECO:0000313" key="14">
    <source>
        <dbReference type="EMBL" id="CAF3554135.1"/>
    </source>
</evidence>
<dbReference type="Proteomes" id="UP000663829">
    <property type="component" value="Unassembled WGS sequence"/>
</dbReference>
<dbReference type="EC" id="6.3.2.17" evidence="3"/>
<organism evidence="13 15">
    <name type="scientific">Didymodactylos carnosus</name>
    <dbReference type="NCBI Taxonomy" id="1234261"/>
    <lineage>
        <taxon>Eukaryota</taxon>
        <taxon>Metazoa</taxon>
        <taxon>Spiralia</taxon>
        <taxon>Gnathifera</taxon>
        <taxon>Rotifera</taxon>
        <taxon>Eurotatoria</taxon>
        <taxon>Bdelloidea</taxon>
        <taxon>Philodinida</taxon>
        <taxon>Philodinidae</taxon>
        <taxon>Didymodactylos</taxon>
    </lineage>
</organism>
<comment type="catalytic activity">
    <reaction evidence="12">
        <text>(6S)-5,6,7,8-tetrahydrofolyl-(gamma-L-Glu)(n) + L-glutamate + ATP = (6S)-5,6,7,8-tetrahydrofolyl-(gamma-L-Glu)(n+1) + ADP + phosphate + H(+)</text>
        <dbReference type="Rhea" id="RHEA:10580"/>
        <dbReference type="Rhea" id="RHEA-COMP:14738"/>
        <dbReference type="Rhea" id="RHEA-COMP:14740"/>
        <dbReference type="ChEBI" id="CHEBI:15378"/>
        <dbReference type="ChEBI" id="CHEBI:29985"/>
        <dbReference type="ChEBI" id="CHEBI:30616"/>
        <dbReference type="ChEBI" id="CHEBI:43474"/>
        <dbReference type="ChEBI" id="CHEBI:141005"/>
        <dbReference type="ChEBI" id="CHEBI:456216"/>
        <dbReference type="EC" id="6.3.2.17"/>
    </reaction>
</comment>
<dbReference type="InterPro" id="IPR018109">
    <property type="entry name" value="Folylpolyglutamate_synth_CS"/>
</dbReference>
<keyword evidence="7" id="KW-0547">Nucleotide-binding</keyword>
<comment type="caution">
    <text evidence="13">The sequence shown here is derived from an EMBL/GenBank/DDBJ whole genome shotgun (WGS) entry which is preliminary data.</text>
</comment>
<evidence type="ECO:0000256" key="9">
    <source>
        <dbReference type="ARBA" id="ARBA00022842"/>
    </source>
</evidence>
<dbReference type="GO" id="GO:0046872">
    <property type="term" value="F:metal ion binding"/>
    <property type="evidence" value="ECO:0007669"/>
    <property type="project" value="UniProtKB-KW"/>
</dbReference>
<dbReference type="NCBIfam" id="TIGR01499">
    <property type="entry name" value="folC"/>
    <property type="match status" value="1"/>
</dbReference>
<comment type="pathway">
    <text evidence="1">Cofactor biosynthesis; tetrahydrofolylpolyglutamate biosynthesis.</text>
</comment>
<dbReference type="PANTHER" id="PTHR11136:SF5">
    <property type="entry name" value="FOLYLPOLYGLUTAMATE SYNTHASE, MITOCHONDRIAL"/>
    <property type="match status" value="1"/>
</dbReference>
<evidence type="ECO:0000256" key="2">
    <source>
        <dbReference type="ARBA" id="ARBA00008276"/>
    </source>
</evidence>
<dbReference type="Proteomes" id="UP000681722">
    <property type="component" value="Unassembled WGS sequence"/>
</dbReference>
<evidence type="ECO:0000256" key="4">
    <source>
        <dbReference type="ARBA" id="ARBA00022563"/>
    </source>
</evidence>